<dbReference type="VEuPathDB" id="FungiDB:PYU1_G003071"/>
<evidence type="ECO:0000256" key="1">
    <source>
        <dbReference type="SAM" id="MobiDB-lite"/>
    </source>
</evidence>
<dbReference type="InterPro" id="IPR016197">
    <property type="entry name" value="Chromo-like_dom_sf"/>
</dbReference>
<evidence type="ECO:0000259" key="2">
    <source>
        <dbReference type="PROSITE" id="PS50013"/>
    </source>
</evidence>
<feature type="domain" description="Chromo" evidence="2">
    <location>
        <begin position="81"/>
        <end position="137"/>
    </location>
</feature>
<dbReference type="EnsemblProtists" id="PYU1_T003075">
    <property type="protein sequence ID" value="PYU1_T003075"/>
    <property type="gene ID" value="PYU1_G003071"/>
</dbReference>
<dbReference type="InParanoid" id="K3WDN4"/>
<feature type="region of interest" description="Disordered" evidence="1">
    <location>
        <begin position="1"/>
        <end position="28"/>
    </location>
</feature>
<name>K3WDN4_GLOUD</name>
<reference evidence="3" key="3">
    <citation type="submission" date="2015-02" db="UniProtKB">
        <authorList>
            <consortium name="EnsemblProtists"/>
        </authorList>
    </citation>
    <scope>IDENTIFICATION</scope>
    <source>
        <strain evidence="3">DAOM BR144</strain>
    </source>
</reference>
<dbReference type="AlphaFoldDB" id="K3WDN4"/>
<dbReference type="SUPFAM" id="SSF54160">
    <property type="entry name" value="Chromo domain-like"/>
    <property type="match status" value="1"/>
</dbReference>
<keyword evidence="4" id="KW-1185">Reference proteome</keyword>
<evidence type="ECO:0000313" key="3">
    <source>
        <dbReference type="EnsemblProtists" id="PYU1_T003075"/>
    </source>
</evidence>
<dbReference type="Gene3D" id="2.40.50.40">
    <property type="match status" value="1"/>
</dbReference>
<dbReference type="PROSITE" id="PS50013">
    <property type="entry name" value="CHROMO_2"/>
    <property type="match status" value="1"/>
</dbReference>
<protein>
    <recommendedName>
        <fullName evidence="2">Chromo domain-containing protein</fullName>
    </recommendedName>
</protein>
<dbReference type="HOGENOM" id="CLU_1301890_0_0_1"/>
<reference evidence="4" key="1">
    <citation type="journal article" date="2010" name="Genome Biol.">
        <title>Genome sequence of the necrotrophic plant pathogen Pythium ultimum reveals original pathogenicity mechanisms and effector repertoire.</title>
        <authorList>
            <person name="Levesque C.A."/>
            <person name="Brouwer H."/>
            <person name="Cano L."/>
            <person name="Hamilton J.P."/>
            <person name="Holt C."/>
            <person name="Huitema E."/>
            <person name="Raffaele S."/>
            <person name="Robideau G.P."/>
            <person name="Thines M."/>
            <person name="Win J."/>
            <person name="Zerillo M.M."/>
            <person name="Beakes G.W."/>
            <person name="Boore J.L."/>
            <person name="Busam D."/>
            <person name="Dumas B."/>
            <person name="Ferriera S."/>
            <person name="Fuerstenberg S.I."/>
            <person name="Gachon C.M."/>
            <person name="Gaulin E."/>
            <person name="Govers F."/>
            <person name="Grenville-Briggs L."/>
            <person name="Horner N."/>
            <person name="Hostetler J."/>
            <person name="Jiang R.H."/>
            <person name="Johnson J."/>
            <person name="Krajaejun T."/>
            <person name="Lin H."/>
            <person name="Meijer H.J."/>
            <person name="Moore B."/>
            <person name="Morris P."/>
            <person name="Phuntmart V."/>
            <person name="Puiu D."/>
            <person name="Shetty J."/>
            <person name="Stajich J.E."/>
            <person name="Tripathy S."/>
            <person name="Wawra S."/>
            <person name="van West P."/>
            <person name="Whitty B.R."/>
            <person name="Coutinho P.M."/>
            <person name="Henrissat B."/>
            <person name="Martin F."/>
            <person name="Thomas P.D."/>
            <person name="Tyler B.M."/>
            <person name="De Vries R.P."/>
            <person name="Kamoun S."/>
            <person name="Yandell M."/>
            <person name="Tisserat N."/>
            <person name="Buell C.R."/>
        </authorList>
    </citation>
    <scope>NUCLEOTIDE SEQUENCE</scope>
    <source>
        <strain evidence="4">DAOM:BR144</strain>
    </source>
</reference>
<reference evidence="4" key="2">
    <citation type="submission" date="2010-04" db="EMBL/GenBank/DDBJ databases">
        <authorList>
            <person name="Buell R."/>
            <person name="Hamilton J."/>
            <person name="Hostetler J."/>
        </authorList>
    </citation>
    <scope>NUCLEOTIDE SEQUENCE [LARGE SCALE GENOMIC DNA]</scope>
    <source>
        <strain evidence="4">DAOM:BR144</strain>
    </source>
</reference>
<feature type="compositionally biased region" description="Low complexity" evidence="1">
    <location>
        <begin position="10"/>
        <end position="21"/>
    </location>
</feature>
<dbReference type="CDD" id="cd00024">
    <property type="entry name" value="CD_CSD"/>
    <property type="match status" value="1"/>
</dbReference>
<organism evidence="3 4">
    <name type="scientific">Globisporangium ultimum (strain ATCC 200006 / CBS 805.95 / DAOM BR144)</name>
    <name type="common">Pythium ultimum</name>
    <dbReference type="NCBI Taxonomy" id="431595"/>
    <lineage>
        <taxon>Eukaryota</taxon>
        <taxon>Sar</taxon>
        <taxon>Stramenopiles</taxon>
        <taxon>Oomycota</taxon>
        <taxon>Peronosporomycetes</taxon>
        <taxon>Pythiales</taxon>
        <taxon>Pythiaceae</taxon>
        <taxon>Globisporangium</taxon>
    </lineage>
</organism>
<dbReference type="InterPro" id="IPR000953">
    <property type="entry name" value="Chromo/chromo_shadow_dom"/>
</dbReference>
<evidence type="ECO:0000313" key="4">
    <source>
        <dbReference type="Proteomes" id="UP000019132"/>
    </source>
</evidence>
<dbReference type="Proteomes" id="UP000019132">
    <property type="component" value="Unassembled WGS sequence"/>
</dbReference>
<proteinExistence type="predicted"/>
<dbReference type="EMBL" id="GL376628">
    <property type="status" value="NOT_ANNOTATED_CDS"/>
    <property type="molecule type" value="Genomic_DNA"/>
</dbReference>
<sequence length="212" mass="22695">MRVKVEVTTDAAADAPPGAADHNMRASASAETSGAAIAVAAPSAPGVLPSATTTAEQDTRTSVRRKAVYEAEIGAPETEIREIEAITDRAVDTDGVKYCVKWVLLDGDAEDSQHTWESVENLQGAKVWIVILDNFLRPAMVLTKSATISGCIHQVVQKVTSRMVCFVHEGGQVMGLRECTFAQAMRFIKRVECPGDASAVVMDMTGIDSEEI</sequence>
<accession>K3WDN4</accession>